<dbReference type="Proteomes" id="UP001519460">
    <property type="component" value="Unassembled WGS sequence"/>
</dbReference>
<dbReference type="AlphaFoldDB" id="A0ABD0L3K1"/>
<proteinExistence type="predicted"/>
<feature type="compositionally biased region" description="Polar residues" evidence="1">
    <location>
        <begin position="63"/>
        <end position="92"/>
    </location>
</feature>
<name>A0ABD0L3K1_9CAEN</name>
<gene>
    <name evidence="2" type="ORF">BaRGS_00014569</name>
</gene>
<sequence>MQKKAIFTQCIEDSGYKKGISTQCKTSSHLVSIQSNDTARAKIAQSTPIVLLGHVLRMHVTHTTSTQSRAMTNENNLHQAPKTPSSSQNMSCVSEGHRPGRPNDSIL</sequence>
<evidence type="ECO:0000313" key="3">
    <source>
        <dbReference type="Proteomes" id="UP001519460"/>
    </source>
</evidence>
<accession>A0ABD0L3K1</accession>
<comment type="caution">
    <text evidence="2">The sequence shown here is derived from an EMBL/GenBank/DDBJ whole genome shotgun (WGS) entry which is preliminary data.</text>
</comment>
<keyword evidence="3" id="KW-1185">Reference proteome</keyword>
<feature type="region of interest" description="Disordered" evidence="1">
    <location>
        <begin position="63"/>
        <end position="107"/>
    </location>
</feature>
<evidence type="ECO:0000256" key="1">
    <source>
        <dbReference type="SAM" id="MobiDB-lite"/>
    </source>
</evidence>
<organism evidence="2 3">
    <name type="scientific">Batillaria attramentaria</name>
    <dbReference type="NCBI Taxonomy" id="370345"/>
    <lineage>
        <taxon>Eukaryota</taxon>
        <taxon>Metazoa</taxon>
        <taxon>Spiralia</taxon>
        <taxon>Lophotrochozoa</taxon>
        <taxon>Mollusca</taxon>
        <taxon>Gastropoda</taxon>
        <taxon>Caenogastropoda</taxon>
        <taxon>Sorbeoconcha</taxon>
        <taxon>Cerithioidea</taxon>
        <taxon>Batillariidae</taxon>
        <taxon>Batillaria</taxon>
    </lineage>
</organism>
<evidence type="ECO:0000313" key="2">
    <source>
        <dbReference type="EMBL" id="KAK7494096.1"/>
    </source>
</evidence>
<dbReference type="EMBL" id="JACVVK020000086">
    <property type="protein sequence ID" value="KAK7494096.1"/>
    <property type="molecule type" value="Genomic_DNA"/>
</dbReference>
<protein>
    <submittedName>
        <fullName evidence="2">Uncharacterized protein</fullName>
    </submittedName>
</protein>
<reference evidence="2 3" key="1">
    <citation type="journal article" date="2023" name="Sci. Data">
        <title>Genome assembly of the Korean intertidal mud-creeper Batillaria attramentaria.</title>
        <authorList>
            <person name="Patra A.K."/>
            <person name="Ho P.T."/>
            <person name="Jun S."/>
            <person name="Lee S.J."/>
            <person name="Kim Y."/>
            <person name="Won Y.J."/>
        </authorList>
    </citation>
    <scope>NUCLEOTIDE SEQUENCE [LARGE SCALE GENOMIC DNA]</scope>
    <source>
        <strain evidence="2">Wonlab-2016</strain>
    </source>
</reference>